<evidence type="ECO:0000256" key="1">
    <source>
        <dbReference type="SAM" id="Phobius"/>
    </source>
</evidence>
<evidence type="ECO:0000313" key="3">
    <source>
        <dbReference type="Proteomes" id="UP000029443"/>
    </source>
</evidence>
<proteinExistence type="predicted"/>
<organism evidence="2 3">
    <name type="scientific">Alcanivorax jadensis T9</name>
    <dbReference type="NCBI Taxonomy" id="1177181"/>
    <lineage>
        <taxon>Bacteria</taxon>
        <taxon>Pseudomonadati</taxon>
        <taxon>Pseudomonadota</taxon>
        <taxon>Gammaproteobacteria</taxon>
        <taxon>Oceanospirillales</taxon>
        <taxon>Alcanivoracaceae</taxon>
        <taxon>Alcanivorax</taxon>
    </lineage>
</organism>
<gene>
    <name evidence="2" type="ORF">T9A_00987</name>
</gene>
<keyword evidence="1" id="KW-0812">Transmembrane</keyword>
<reference evidence="2 3" key="1">
    <citation type="submission" date="2012-09" db="EMBL/GenBank/DDBJ databases">
        <title>Genome Sequence of alkane-degrading Bacterium Alcanivorax jadensis T9.</title>
        <authorList>
            <person name="Lai Q."/>
            <person name="Shao Z."/>
        </authorList>
    </citation>
    <scope>NUCLEOTIDE SEQUENCE [LARGE SCALE GENOMIC DNA]</scope>
    <source>
        <strain evidence="2 3">T9</strain>
    </source>
</reference>
<sequence length="73" mass="8067">MVKKERDCRGRQRRREKRSVGIQLLRQLPLTGIAGLLLLAMVTVLIPACQGLKPSVGQEGTLPHNWLPAALRG</sequence>
<evidence type="ECO:0000313" key="2">
    <source>
        <dbReference type="EMBL" id="KGD61778.1"/>
    </source>
</evidence>
<comment type="caution">
    <text evidence="2">The sequence shown here is derived from an EMBL/GenBank/DDBJ whole genome shotgun (WGS) entry which is preliminary data.</text>
</comment>
<dbReference type="Proteomes" id="UP000029443">
    <property type="component" value="Unassembled WGS sequence"/>
</dbReference>
<keyword evidence="1" id="KW-1133">Transmembrane helix</keyword>
<keyword evidence="3" id="KW-1185">Reference proteome</keyword>
<protein>
    <submittedName>
        <fullName evidence="2">Uncharacterized protein</fullName>
    </submittedName>
</protein>
<dbReference type="EMBL" id="ARXU01000003">
    <property type="protein sequence ID" value="KGD61778.1"/>
    <property type="molecule type" value="Genomic_DNA"/>
</dbReference>
<accession>A0ABR4WE99</accession>
<keyword evidence="1" id="KW-0472">Membrane</keyword>
<feature type="transmembrane region" description="Helical" evidence="1">
    <location>
        <begin position="21"/>
        <end position="46"/>
    </location>
</feature>
<name>A0ABR4WE99_9GAMM</name>